<dbReference type="Pfam" id="PF00849">
    <property type="entry name" value="PseudoU_synth_2"/>
    <property type="match status" value="1"/>
</dbReference>
<sequence>MMRGKQIQKEYVAKVNGTFAGAPDLPWIDTIRDDQGVEWIACSAPLLKIEHKLGLCAVSEQGKESLTLLRLHAYHSVSNSSIVICKPITGRTHQIRVHLQYLGYPIIGDTLYADPMWHQYAKNGCVHLDDIWKMSFILQNSNLPNYKEDECAELDIEAERHLQQSKNCLPQWFDPECMDCKAQWVRSFHDPEIPLHIPIGCPESPPQPLCLHSYKYCTDMWSYSIPWPGWAKLH</sequence>
<dbReference type="InterPro" id="IPR020103">
    <property type="entry name" value="PsdUridine_synth_cat_dom_sf"/>
</dbReference>
<reference evidence="2 3" key="1">
    <citation type="submission" date="2014-04" db="EMBL/GenBank/DDBJ databases">
        <title>A new species of microsporidia sheds light on the evolution of extreme parasitism.</title>
        <authorList>
            <person name="Haag K.L."/>
            <person name="James T.Y."/>
            <person name="Larsson R."/>
            <person name="Schaer T.M."/>
            <person name="Refardt D."/>
            <person name="Pombert J.-F."/>
            <person name="Ebert D."/>
        </authorList>
    </citation>
    <scope>NUCLEOTIDE SEQUENCE [LARGE SCALE GENOMIC DNA]</scope>
    <source>
        <strain evidence="2 3">UGP3</strain>
        <tissue evidence="2">Spores</tissue>
    </source>
</reference>
<proteinExistence type="predicted"/>
<dbReference type="AlphaFoldDB" id="A0A098VUV3"/>
<accession>A0A098VUV3</accession>
<dbReference type="GO" id="GO:0003723">
    <property type="term" value="F:RNA binding"/>
    <property type="evidence" value="ECO:0007669"/>
    <property type="project" value="InterPro"/>
</dbReference>
<feature type="domain" description="Pseudouridine synthase RsuA/RluA-like" evidence="1">
    <location>
        <begin position="2"/>
        <end position="100"/>
    </location>
</feature>
<dbReference type="GO" id="GO:0000455">
    <property type="term" value="P:enzyme-directed rRNA pseudouridine synthesis"/>
    <property type="evidence" value="ECO:0007669"/>
    <property type="project" value="TreeGrafter"/>
</dbReference>
<name>A0A098VUV3_9MICR</name>
<dbReference type="GeneID" id="25259652"/>
<dbReference type="EMBL" id="JMKJ01000277">
    <property type="protein sequence ID" value="KGG51471.1"/>
    <property type="molecule type" value="Genomic_DNA"/>
</dbReference>
<keyword evidence="3" id="KW-1185">Reference proteome</keyword>
<dbReference type="HOGENOM" id="CLU_1185268_0_0_1"/>
<dbReference type="OrthoDB" id="424794at2759"/>
<dbReference type="SUPFAM" id="SSF55120">
    <property type="entry name" value="Pseudouridine synthase"/>
    <property type="match status" value="1"/>
</dbReference>
<gene>
    <name evidence="2" type="ORF">DI09_34p220</name>
</gene>
<dbReference type="RefSeq" id="XP_013237898.1">
    <property type="nucleotide sequence ID" value="XM_013382444.1"/>
</dbReference>
<comment type="caution">
    <text evidence="2">The sequence shown here is derived from an EMBL/GenBank/DDBJ whole genome shotgun (WGS) entry which is preliminary data.</text>
</comment>
<protein>
    <recommendedName>
        <fullName evidence="1">Pseudouridine synthase RsuA/RluA-like domain-containing protein</fullName>
    </recommendedName>
</protein>
<dbReference type="Gene3D" id="3.30.2350.10">
    <property type="entry name" value="Pseudouridine synthase"/>
    <property type="match status" value="1"/>
</dbReference>
<evidence type="ECO:0000259" key="1">
    <source>
        <dbReference type="Pfam" id="PF00849"/>
    </source>
</evidence>
<dbReference type="VEuPathDB" id="MicrosporidiaDB:DI09_34p220"/>
<dbReference type="GO" id="GO:0009982">
    <property type="term" value="F:pseudouridine synthase activity"/>
    <property type="evidence" value="ECO:0007669"/>
    <property type="project" value="InterPro"/>
</dbReference>
<dbReference type="PANTHER" id="PTHR21600">
    <property type="entry name" value="MITOCHONDRIAL RNA PSEUDOURIDINE SYNTHASE"/>
    <property type="match status" value="1"/>
</dbReference>
<dbReference type="InterPro" id="IPR050188">
    <property type="entry name" value="RluA_PseudoU_synthase"/>
</dbReference>
<evidence type="ECO:0000313" key="2">
    <source>
        <dbReference type="EMBL" id="KGG51471.1"/>
    </source>
</evidence>
<dbReference type="PANTHER" id="PTHR21600:SF40">
    <property type="entry name" value="PSEUDOURIDYLATE SYNTHASE RPUSD2"/>
    <property type="match status" value="1"/>
</dbReference>
<dbReference type="Proteomes" id="UP000029725">
    <property type="component" value="Unassembled WGS sequence"/>
</dbReference>
<dbReference type="InterPro" id="IPR006145">
    <property type="entry name" value="PsdUridine_synth_RsuA/RluA"/>
</dbReference>
<organism evidence="2 3">
    <name type="scientific">Mitosporidium daphniae</name>
    <dbReference type="NCBI Taxonomy" id="1485682"/>
    <lineage>
        <taxon>Eukaryota</taxon>
        <taxon>Fungi</taxon>
        <taxon>Fungi incertae sedis</taxon>
        <taxon>Microsporidia</taxon>
        <taxon>Mitosporidium</taxon>
    </lineage>
</organism>
<evidence type="ECO:0000313" key="3">
    <source>
        <dbReference type="Proteomes" id="UP000029725"/>
    </source>
</evidence>